<keyword evidence="3" id="KW-1185">Reference proteome</keyword>
<reference evidence="2 3" key="1">
    <citation type="journal article" date="2016" name="Sci. Rep.">
        <title>The genome sequence of the outbreeding globe artichoke constructed de novo incorporating a phase-aware low-pass sequencing strategy of F1 progeny.</title>
        <authorList>
            <person name="Scaglione D."/>
            <person name="Reyes-Chin-Wo S."/>
            <person name="Acquadro A."/>
            <person name="Froenicke L."/>
            <person name="Portis E."/>
            <person name="Beitel C."/>
            <person name="Tirone M."/>
            <person name="Mauro R."/>
            <person name="Lo Monaco A."/>
            <person name="Mauromicale G."/>
            <person name="Faccioli P."/>
            <person name="Cattivelli L."/>
            <person name="Rieseberg L."/>
            <person name="Michelmore R."/>
            <person name="Lanteri S."/>
        </authorList>
    </citation>
    <scope>NUCLEOTIDE SEQUENCE [LARGE SCALE GENOMIC DNA]</scope>
    <source>
        <strain evidence="2">2C</strain>
    </source>
</reference>
<sequence>MADIVKQILARPIQLADQVIQFTDYVSSLKQDCGEIRAKTERLAGLLCQAAPPVPATISTTAPPAVSSMTPNRFSIRLQIVFKCRASGIRWLFIIIIPAAAVRRSSQQLENSIGDVSWLLRVSAPDEECR</sequence>
<accession>A0A103XCF7</accession>
<evidence type="ECO:0000313" key="3">
    <source>
        <dbReference type="Proteomes" id="UP000243975"/>
    </source>
</evidence>
<dbReference type="AlphaFoldDB" id="A0A103XCF7"/>
<organism evidence="2 3">
    <name type="scientific">Cynara cardunculus var. scolymus</name>
    <name type="common">Globe artichoke</name>
    <name type="synonym">Cynara scolymus</name>
    <dbReference type="NCBI Taxonomy" id="59895"/>
    <lineage>
        <taxon>Eukaryota</taxon>
        <taxon>Viridiplantae</taxon>
        <taxon>Streptophyta</taxon>
        <taxon>Embryophyta</taxon>
        <taxon>Tracheophyta</taxon>
        <taxon>Spermatophyta</taxon>
        <taxon>Magnoliopsida</taxon>
        <taxon>eudicotyledons</taxon>
        <taxon>Gunneridae</taxon>
        <taxon>Pentapetalae</taxon>
        <taxon>asterids</taxon>
        <taxon>campanulids</taxon>
        <taxon>Asterales</taxon>
        <taxon>Asteraceae</taxon>
        <taxon>Carduoideae</taxon>
        <taxon>Cardueae</taxon>
        <taxon>Carduinae</taxon>
        <taxon>Cynara</taxon>
    </lineage>
</organism>
<dbReference type="Gramene" id="KVH88161">
    <property type="protein sequence ID" value="KVH88161"/>
    <property type="gene ID" value="Ccrd_024452"/>
</dbReference>
<comment type="caution">
    <text evidence="2">The sequence shown here is derived from an EMBL/GenBank/DDBJ whole genome shotgun (WGS) entry which is preliminary data.</text>
</comment>
<dbReference type="InterPro" id="IPR056694">
    <property type="entry name" value="DUF7792"/>
</dbReference>
<protein>
    <recommendedName>
        <fullName evidence="1">DUF7792 domain-containing protein</fullName>
    </recommendedName>
</protein>
<dbReference type="Proteomes" id="UP000243975">
    <property type="component" value="Unassembled WGS sequence"/>
</dbReference>
<evidence type="ECO:0000259" key="1">
    <source>
        <dbReference type="Pfam" id="PF25055"/>
    </source>
</evidence>
<name>A0A103XCF7_CYNCS</name>
<dbReference type="PANTHER" id="PTHR46168:SF9">
    <property type="entry name" value="ARMADILLO REPEAT ONLY 2"/>
    <property type="match status" value="1"/>
</dbReference>
<dbReference type="Pfam" id="PF25055">
    <property type="entry name" value="DUF7792"/>
    <property type="match status" value="1"/>
</dbReference>
<evidence type="ECO:0000313" key="2">
    <source>
        <dbReference type="EMBL" id="KVH88161.1"/>
    </source>
</evidence>
<dbReference type="STRING" id="59895.A0A103XCF7"/>
<dbReference type="PANTHER" id="PTHR46168">
    <property type="entry name" value="ARMADILLO REPEAT ONLY 4"/>
    <property type="match status" value="1"/>
</dbReference>
<proteinExistence type="predicted"/>
<gene>
    <name evidence="2" type="ORF">Ccrd_024452</name>
</gene>
<feature type="domain" description="DUF7792" evidence="1">
    <location>
        <begin position="6"/>
        <end position="123"/>
    </location>
</feature>
<dbReference type="EMBL" id="LEKV01005545">
    <property type="protein sequence ID" value="KVH88161.1"/>
    <property type="molecule type" value="Genomic_DNA"/>
</dbReference>